<evidence type="ECO:0000256" key="11">
    <source>
        <dbReference type="ARBA" id="ARBA00022963"/>
    </source>
</evidence>
<organism evidence="15 16">
    <name type="scientific">Panicum virgatum</name>
    <name type="common">Blackwell switchgrass</name>
    <dbReference type="NCBI Taxonomy" id="38727"/>
    <lineage>
        <taxon>Eukaryota</taxon>
        <taxon>Viridiplantae</taxon>
        <taxon>Streptophyta</taxon>
        <taxon>Embryophyta</taxon>
        <taxon>Tracheophyta</taxon>
        <taxon>Spermatophyta</taxon>
        <taxon>Magnoliopsida</taxon>
        <taxon>Liliopsida</taxon>
        <taxon>Poales</taxon>
        <taxon>Poaceae</taxon>
        <taxon>PACMAD clade</taxon>
        <taxon>Panicoideae</taxon>
        <taxon>Panicodae</taxon>
        <taxon>Paniceae</taxon>
        <taxon>Panicinae</taxon>
        <taxon>Panicum</taxon>
        <taxon>Panicum sect. Hiantes</taxon>
    </lineage>
</organism>
<keyword evidence="9" id="KW-0378">Hydrolase</keyword>
<evidence type="ECO:0000256" key="14">
    <source>
        <dbReference type="ARBA" id="ARBA00059871"/>
    </source>
</evidence>
<comment type="caution">
    <text evidence="15">The sequence shown here is derived from an EMBL/GenBank/DDBJ whole genome shotgun (WGS) entry which is preliminary data.</text>
</comment>
<dbReference type="FunFam" id="1.20.90.10:FF:000005">
    <property type="entry name" value="Secretory phospholipase A2"/>
    <property type="match status" value="1"/>
</dbReference>
<evidence type="ECO:0000256" key="8">
    <source>
        <dbReference type="ARBA" id="ARBA00022729"/>
    </source>
</evidence>
<evidence type="ECO:0000256" key="3">
    <source>
        <dbReference type="ARBA" id="ARBA00004613"/>
    </source>
</evidence>
<evidence type="ECO:0000313" key="16">
    <source>
        <dbReference type="Proteomes" id="UP000823388"/>
    </source>
</evidence>
<dbReference type="EC" id="3.1.1.4" evidence="5"/>
<evidence type="ECO:0000313" key="15">
    <source>
        <dbReference type="EMBL" id="KAG2558120.1"/>
    </source>
</evidence>
<keyword evidence="6" id="KW-0964">Secreted</keyword>
<dbReference type="GO" id="GO:0050482">
    <property type="term" value="P:arachidonate secretion"/>
    <property type="evidence" value="ECO:0007669"/>
    <property type="project" value="InterPro"/>
</dbReference>
<comment type="cofactor">
    <cofactor evidence="2">
        <name>Ca(2+)</name>
        <dbReference type="ChEBI" id="CHEBI:29108"/>
    </cofactor>
</comment>
<dbReference type="SUPFAM" id="SSF48619">
    <property type="entry name" value="Phospholipase A2, PLA2"/>
    <property type="match status" value="1"/>
</dbReference>
<evidence type="ECO:0000256" key="6">
    <source>
        <dbReference type="ARBA" id="ARBA00022525"/>
    </source>
</evidence>
<reference evidence="15" key="1">
    <citation type="submission" date="2020-05" db="EMBL/GenBank/DDBJ databases">
        <title>WGS assembly of Panicum virgatum.</title>
        <authorList>
            <person name="Lovell J.T."/>
            <person name="Jenkins J."/>
            <person name="Shu S."/>
            <person name="Juenger T.E."/>
            <person name="Schmutz J."/>
        </authorList>
    </citation>
    <scope>NUCLEOTIDE SEQUENCE</scope>
    <source>
        <strain evidence="15">AP13</strain>
    </source>
</reference>
<dbReference type="GO" id="GO:0005576">
    <property type="term" value="C:extracellular region"/>
    <property type="evidence" value="ECO:0007669"/>
    <property type="project" value="UniProtKB-SubCell"/>
</dbReference>
<keyword evidence="7" id="KW-0479">Metal-binding</keyword>
<dbReference type="Proteomes" id="UP000823388">
    <property type="component" value="Chromosome 8N"/>
</dbReference>
<evidence type="ECO:0000256" key="4">
    <source>
        <dbReference type="ARBA" id="ARBA00007056"/>
    </source>
</evidence>
<evidence type="ECO:0000256" key="13">
    <source>
        <dbReference type="ARBA" id="ARBA00023157"/>
    </source>
</evidence>
<dbReference type="InterPro" id="IPR033113">
    <property type="entry name" value="PLA2_histidine"/>
</dbReference>
<sequence>MSRHDSVWNCLELQIFPTKATKLSSRHGVSPYSLTLKPSASDHPINSSFIHSLAESIAEKTTRMEFSSSELAGRGPLQLRRSGSGRRRRLSPPPCRLVLLLVLLAAAGGHSPAAASIFGGDAASECSRTCESEHCAAAPLMRYGKYCGVSYTGCPGEAPCDALDACCAAHDACVQATDDDYLNTWCNQSLLDCVAAARPAAAATTFEGNQCNATEVADEIASVVEAAVYAKGILHRP</sequence>
<dbReference type="GO" id="GO:0004623">
    <property type="term" value="F:phospholipase A2 activity"/>
    <property type="evidence" value="ECO:0007669"/>
    <property type="project" value="UniProtKB-EC"/>
</dbReference>
<evidence type="ECO:0000256" key="9">
    <source>
        <dbReference type="ARBA" id="ARBA00022801"/>
    </source>
</evidence>
<evidence type="ECO:0000256" key="2">
    <source>
        <dbReference type="ARBA" id="ARBA00001913"/>
    </source>
</evidence>
<dbReference type="InterPro" id="IPR036444">
    <property type="entry name" value="PLipase_A2_dom_sf"/>
</dbReference>
<keyword evidence="16" id="KW-1185">Reference proteome</keyword>
<dbReference type="PROSITE" id="PS00118">
    <property type="entry name" value="PA2_HIS"/>
    <property type="match status" value="1"/>
</dbReference>
<accession>A0A8T0P936</accession>
<keyword evidence="10" id="KW-0106">Calcium</keyword>
<dbReference type="Gene3D" id="1.20.90.10">
    <property type="entry name" value="Phospholipase A2 domain"/>
    <property type="match status" value="1"/>
</dbReference>
<name>A0A8T0P936_PANVG</name>
<keyword evidence="11" id="KW-0442">Lipid degradation</keyword>
<evidence type="ECO:0000256" key="5">
    <source>
        <dbReference type="ARBA" id="ARBA00013278"/>
    </source>
</evidence>
<evidence type="ECO:0000256" key="12">
    <source>
        <dbReference type="ARBA" id="ARBA00023098"/>
    </source>
</evidence>
<dbReference type="EMBL" id="CM029052">
    <property type="protein sequence ID" value="KAG2558120.1"/>
    <property type="molecule type" value="Genomic_DNA"/>
</dbReference>
<dbReference type="GO" id="GO:0016042">
    <property type="term" value="P:lipid catabolic process"/>
    <property type="evidence" value="ECO:0007669"/>
    <property type="project" value="UniProtKB-KW"/>
</dbReference>
<comment type="function">
    <text evidence="14">PA2 catalyzes the calcium-dependent hydrolysis of the 2-acyl groups in 3-sn-phosphoglycerides. Releases lysophospholipids (LPLs) and free fatty acids (FFAs) from membrane phospholipids in response to hormones and other external stimuli.</text>
</comment>
<dbReference type="OrthoDB" id="1932081at2759"/>
<comment type="similarity">
    <text evidence="4">Belongs to the phospholipase A2 family.</text>
</comment>
<keyword evidence="13" id="KW-1015">Disulfide bond</keyword>
<keyword evidence="8" id="KW-0732">Signal</keyword>
<proteinExistence type="inferred from homology"/>
<evidence type="ECO:0000256" key="1">
    <source>
        <dbReference type="ARBA" id="ARBA00001604"/>
    </source>
</evidence>
<evidence type="ECO:0000256" key="10">
    <source>
        <dbReference type="ARBA" id="ARBA00022837"/>
    </source>
</evidence>
<keyword evidence="12" id="KW-0443">Lipid metabolism</keyword>
<comment type="catalytic activity">
    <reaction evidence="1">
        <text>a 1,2-diacyl-sn-glycero-3-phosphocholine + H2O = a 1-acyl-sn-glycero-3-phosphocholine + a fatty acid + H(+)</text>
        <dbReference type="Rhea" id="RHEA:15801"/>
        <dbReference type="ChEBI" id="CHEBI:15377"/>
        <dbReference type="ChEBI" id="CHEBI:15378"/>
        <dbReference type="ChEBI" id="CHEBI:28868"/>
        <dbReference type="ChEBI" id="CHEBI:57643"/>
        <dbReference type="ChEBI" id="CHEBI:58168"/>
        <dbReference type="EC" id="3.1.1.4"/>
    </reaction>
</comment>
<protein>
    <recommendedName>
        <fullName evidence="5">phospholipase A2</fullName>
        <ecNumber evidence="5">3.1.1.4</ecNumber>
    </recommendedName>
</protein>
<gene>
    <name evidence="15" type="ORF">PVAP13_8NG130100</name>
</gene>
<dbReference type="GO" id="GO:0046872">
    <property type="term" value="F:metal ion binding"/>
    <property type="evidence" value="ECO:0007669"/>
    <property type="project" value="UniProtKB-KW"/>
</dbReference>
<dbReference type="AlphaFoldDB" id="A0A8T0P936"/>
<evidence type="ECO:0000256" key="7">
    <source>
        <dbReference type="ARBA" id="ARBA00022723"/>
    </source>
</evidence>
<comment type="subcellular location">
    <subcellularLocation>
        <location evidence="3">Secreted</location>
    </subcellularLocation>
</comment>
<dbReference type="CDD" id="cd04706">
    <property type="entry name" value="PLA2_plant"/>
    <property type="match status" value="1"/>
</dbReference>
<dbReference type="GO" id="GO:0006644">
    <property type="term" value="P:phospholipid metabolic process"/>
    <property type="evidence" value="ECO:0007669"/>
    <property type="project" value="InterPro"/>
</dbReference>